<dbReference type="AlphaFoldDB" id="A0A6I1EV17"/>
<evidence type="ECO:0000256" key="4">
    <source>
        <dbReference type="ARBA" id="ARBA00022490"/>
    </source>
</evidence>
<gene>
    <name evidence="13" type="primary">fabH</name>
    <name evidence="16" type="ORF">GBM95_01980</name>
</gene>
<comment type="subunit">
    <text evidence="13">Homodimer.</text>
</comment>
<feature type="region of interest" description="ACP-binding" evidence="13">
    <location>
        <begin position="256"/>
        <end position="260"/>
    </location>
</feature>
<reference evidence="16 17" key="1">
    <citation type="submission" date="2019-10" db="EMBL/GenBank/DDBJ databases">
        <title>Genome diversity of Sutterella seckii.</title>
        <authorList>
            <person name="Chaplin A.V."/>
            <person name="Sokolova S.R."/>
            <person name="Mosin K.A."/>
            <person name="Ivanova E.L."/>
            <person name="Kochetkova T.O."/>
            <person name="Goltsov A.Y."/>
            <person name="Trofimov D.Y."/>
            <person name="Efimov B.A."/>
        </authorList>
    </citation>
    <scope>NUCLEOTIDE SEQUENCE [LARGE SCALE GENOMIC DNA]</scope>
    <source>
        <strain evidence="16 17">ASD393</strain>
    </source>
</reference>
<dbReference type="OrthoDB" id="9815506at2"/>
<evidence type="ECO:0000256" key="10">
    <source>
        <dbReference type="ARBA" id="ARBA00023268"/>
    </source>
</evidence>
<proteinExistence type="inferred from homology"/>
<comment type="domain">
    <text evidence="13">The last Arg residue of the ACP-binding site is essential for the weak association between ACP/AcpP and FabH.</text>
</comment>
<feature type="active site" evidence="13">
    <location>
        <position position="255"/>
    </location>
</feature>
<dbReference type="NCBIfam" id="TIGR00747">
    <property type="entry name" value="fabH"/>
    <property type="match status" value="1"/>
</dbReference>
<keyword evidence="11 13" id="KW-0012">Acyltransferase</keyword>
<dbReference type="UniPathway" id="UPA00094"/>
<evidence type="ECO:0000256" key="1">
    <source>
        <dbReference type="ARBA" id="ARBA00005194"/>
    </source>
</evidence>
<dbReference type="RefSeq" id="WP_152157541.1">
    <property type="nucleotide sequence ID" value="NZ_WEHX01000005.1"/>
</dbReference>
<comment type="similarity">
    <text evidence="2 13">Belongs to the thiolase-like superfamily. FabH family.</text>
</comment>
<evidence type="ECO:0000256" key="3">
    <source>
        <dbReference type="ARBA" id="ARBA00012333"/>
    </source>
</evidence>
<dbReference type="GO" id="GO:0033818">
    <property type="term" value="F:beta-ketoacyl-acyl-carrier-protein synthase III activity"/>
    <property type="evidence" value="ECO:0007669"/>
    <property type="project" value="UniProtKB-UniRule"/>
</dbReference>
<organism evidence="16 17">
    <name type="scientific">Sutterella seckii</name>
    <dbReference type="NCBI Taxonomy" id="1944635"/>
    <lineage>
        <taxon>Bacteria</taxon>
        <taxon>Pseudomonadati</taxon>
        <taxon>Pseudomonadota</taxon>
        <taxon>Betaproteobacteria</taxon>
        <taxon>Burkholderiales</taxon>
        <taxon>Sutterellaceae</taxon>
        <taxon>Sutterella</taxon>
    </lineage>
</organism>
<dbReference type="PANTHER" id="PTHR34069">
    <property type="entry name" value="3-OXOACYL-[ACYL-CARRIER-PROTEIN] SYNTHASE 3"/>
    <property type="match status" value="1"/>
</dbReference>
<dbReference type="FunFam" id="3.40.47.10:FF:000004">
    <property type="entry name" value="3-oxoacyl-[acyl-carrier-protein] synthase 3"/>
    <property type="match status" value="1"/>
</dbReference>
<dbReference type="Proteomes" id="UP000430564">
    <property type="component" value="Unassembled WGS sequence"/>
</dbReference>
<dbReference type="PANTHER" id="PTHR34069:SF2">
    <property type="entry name" value="BETA-KETOACYL-[ACYL-CARRIER-PROTEIN] SYNTHASE III"/>
    <property type="match status" value="1"/>
</dbReference>
<feature type="active site" evidence="13">
    <location>
        <position position="121"/>
    </location>
</feature>
<dbReference type="GO" id="GO:0044550">
    <property type="term" value="P:secondary metabolite biosynthetic process"/>
    <property type="evidence" value="ECO:0007669"/>
    <property type="project" value="TreeGrafter"/>
</dbReference>
<sequence>MSMYSRIAATGSALPKTRISNAELATRLASIGVETNDEWIRTRTGIEARRFADPALGETTTELAAAAAKEAMERAHFEPDSIDLIVVATTTPDMVFPSTAAHVQSMLGCTGCAAFDVQAVCAGFIYALNAADAMLRAGPYRRALVVGAETMSRVIDFNDRSTCVLFGDGAGAVALEASDAPGILAARMYADGRYDEKVLGLTACLSNGRIAGSPYINMDGRQVFKLAVDGLTGSAEEVARLAGVSPSEVKLFVPHQANLRIMTMVAKKLGIPDEAMVRTVSEHGNTSAASVPLALDAAVKENRVKDGDLVLLQAVGAGMAWGSAILKWRANV</sequence>
<evidence type="ECO:0000256" key="12">
    <source>
        <dbReference type="ARBA" id="ARBA00051096"/>
    </source>
</evidence>
<dbReference type="GO" id="GO:0006633">
    <property type="term" value="P:fatty acid biosynthetic process"/>
    <property type="evidence" value="ECO:0007669"/>
    <property type="project" value="UniProtKB-UniRule"/>
</dbReference>
<accession>A0A6I1EV17</accession>
<evidence type="ECO:0000256" key="8">
    <source>
        <dbReference type="ARBA" id="ARBA00023098"/>
    </source>
</evidence>
<dbReference type="Gene3D" id="3.40.47.10">
    <property type="match status" value="1"/>
</dbReference>
<dbReference type="InterPro" id="IPR013751">
    <property type="entry name" value="ACP_syn_III_N"/>
</dbReference>
<evidence type="ECO:0000313" key="17">
    <source>
        <dbReference type="Proteomes" id="UP000430564"/>
    </source>
</evidence>
<dbReference type="NCBIfam" id="NF006829">
    <property type="entry name" value="PRK09352.1"/>
    <property type="match status" value="1"/>
</dbReference>
<evidence type="ECO:0000313" key="16">
    <source>
        <dbReference type="EMBL" id="KAB7662674.1"/>
    </source>
</evidence>
<name>A0A6I1EV17_9BURK</name>
<evidence type="ECO:0000259" key="14">
    <source>
        <dbReference type="Pfam" id="PF08541"/>
    </source>
</evidence>
<comment type="function">
    <text evidence="13">Catalyzes the condensation reaction of fatty acid synthesis by the addition to an acyl acceptor of two carbons from malonyl-ACP. Catalyzes the first condensation reaction which initiates fatty acid synthesis and may therefore play a role in governing the total rate of fatty acid production. Possesses both acetoacetyl-ACP synthase and acetyl transacylase activities. Its substrate specificity determines the biosynthesis of branched-chain and/or straight-chain of fatty acids.</text>
</comment>
<evidence type="ECO:0000259" key="15">
    <source>
        <dbReference type="Pfam" id="PF08545"/>
    </source>
</evidence>
<comment type="catalytic activity">
    <reaction evidence="12">
        <text>malonyl-[ACP] + acetyl-CoA + H(+) = 3-oxobutanoyl-[ACP] + CO2 + CoA</text>
        <dbReference type="Rhea" id="RHEA:12080"/>
        <dbReference type="Rhea" id="RHEA-COMP:9623"/>
        <dbReference type="Rhea" id="RHEA-COMP:9625"/>
        <dbReference type="ChEBI" id="CHEBI:15378"/>
        <dbReference type="ChEBI" id="CHEBI:16526"/>
        <dbReference type="ChEBI" id="CHEBI:57287"/>
        <dbReference type="ChEBI" id="CHEBI:57288"/>
        <dbReference type="ChEBI" id="CHEBI:78449"/>
        <dbReference type="ChEBI" id="CHEBI:78450"/>
        <dbReference type="EC" id="2.3.1.180"/>
    </reaction>
    <physiologicalReaction direction="left-to-right" evidence="12">
        <dbReference type="Rhea" id="RHEA:12081"/>
    </physiologicalReaction>
</comment>
<feature type="domain" description="Beta-ketoacyl-[acyl-carrier-protein] synthase III N-terminal" evidence="15">
    <location>
        <begin position="115"/>
        <end position="192"/>
    </location>
</feature>
<evidence type="ECO:0000256" key="13">
    <source>
        <dbReference type="HAMAP-Rule" id="MF_01815"/>
    </source>
</evidence>
<evidence type="ECO:0000256" key="2">
    <source>
        <dbReference type="ARBA" id="ARBA00008642"/>
    </source>
</evidence>
<protein>
    <recommendedName>
        <fullName evidence="3 13">Beta-ketoacyl-[acyl-carrier-protein] synthase III</fullName>
        <shortName evidence="13">Beta-ketoacyl-ACP synthase III</shortName>
        <shortName evidence="13">KAS III</shortName>
        <ecNumber evidence="3 13">2.3.1.180</ecNumber>
    </recommendedName>
    <alternativeName>
        <fullName evidence="13">3-oxoacyl-[acyl-carrier-protein] synthase 3</fullName>
    </alternativeName>
    <alternativeName>
        <fullName evidence="13">3-oxoacyl-[acyl-carrier-protein] synthase III</fullName>
    </alternativeName>
</protein>
<evidence type="ECO:0000256" key="6">
    <source>
        <dbReference type="ARBA" id="ARBA00022679"/>
    </source>
</evidence>
<comment type="pathway">
    <text evidence="1 13">Lipid metabolism; fatty acid biosynthesis.</text>
</comment>
<dbReference type="SUPFAM" id="SSF53901">
    <property type="entry name" value="Thiolase-like"/>
    <property type="match status" value="1"/>
</dbReference>
<evidence type="ECO:0000256" key="7">
    <source>
        <dbReference type="ARBA" id="ARBA00022832"/>
    </source>
</evidence>
<dbReference type="CDD" id="cd00830">
    <property type="entry name" value="KAS_III"/>
    <property type="match status" value="1"/>
</dbReference>
<dbReference type="HAMAP" id="MF_01815">
    <property type="entry name" value="FabH"/>
    <property type="match status" value="1"/>
</dbReference>
<feature type="active site" evidence="13">
    <location>
        <position position="285"/>
    </location>
</feature>
<dbReference type="EC" id="2.3.1.180" evidence="3 13"/>
<comment type="caution">
    <text evidence="16">The sequence shown here is derived from an EMBL/GenBank/DDBJ whole genome shotgun (WGS) entry which is preliminary data.</text>
</comment>
<keyword evidence="8 13" id="KW-0443">Lipid metabolism</keyword>
<dbReference type="InterPro" id="IPR016039">
    <property type="entry name" value="Thiolase-like"/>
</dbReference>
<dbReference type="GO" id="GO:0005737">
    <property type="term" value="C:cytoplasm"/>
    <property type="evidence" value="ECO:0007669"/>
    <property type="project" value="UniProtKB-SubCell"/>
</dbReference>
<feature type="domain" description="Beta-ketoacyl-[acyl-carrier-protein] synthase III C-terminal" evidence="14">
    <location>
        <begin position="242"/>
        <end position="328"/>
    </location>
</feature>
<keyword evidence="6 13" id="KW-0808">Transferase</keyword>
<dbReference type="GO" id="GO:0004315">
    <property type="term" value="F:3-oxoacyl-[acyl-carrier-protein] synthase activity"/>
    <property type="evidence" value="ECO:0007669"/>
    <property type="project" value="InterPro"/>
</dbReference>
<keyword evidence="5 13" id="KW-0444">Lipid biosynthesis</keyword>
<dbReference type="Pfam" id="PF08541">
    <property type="entry name" value="ACP_syn_III_C"/>
    <property type="match status" value="1"/>
</dbReference>
<dbReference type="Pfam" id="PF08545">
    <property type="entry name" value="ACP_syn_III"/>
    <property type="match status" value="1"/>
</dbReference>
<evidence type="ECO:0000256" key="11">
    <source>
        <dbReference type="ARBA" id="ARBA00023315"/>
    </source>
</evidence>
<dbReference type="InterPro" id="IPR004655">
    <property type="entry name" value="FabH"/>
</dbReference>
<keyword evidence="10 13" id="KW-0511">Multifunctional enzyme</keyword>
<keyword evidence="7 13" id="KW-0276">Fatty acid metabolism</keyword>
<evidence type="ECO:0000256" key="9">
    <source>
        <dbReference type="ARBA" id="ARBA00023160"/>
    </source>
</evidence>
<keyword evidence="9 13" id="KW-0275">Fatty acid biosynthesis</keyword>
<evidence type="ECO:0000256" key="5">
    <source>
        <dbReference type="ARBA" id="ARBA00022516"/>
    </source>
</evidence>
<comment type="subcellular location">
    <subcellularLocation>
        <location evidence="13">Cytoplasm</location>
    </subcellularLocation>
</comment>
<dbReference type="InterPro" id="IPR013747">
    <property type="entry name" value="ACP_syn_III_C"/>
</dbReference>
<keyword evidence="4 13" id="KW-0963">Cytoplasm</keyword>
<dbReference type="EMBL" id="WEHX01000005">
    <property type="protein sequence ID" value="KAB7662674.1"/>
    <property type="molecule type" value="Genomic_DNA"/>
</dbReference>